<evidence type="ECO:0000256" key="6">
    <source>
        <dbReference type="SAM" id="Phobius"/>
    </source>
</evidence>
<dbReference type="PANTHER" id="PTHR30086:SF20">
    <property type="entry name" value="ARGININE EXPORTER PROTEIN ARGO-RELATED"/>
    <property type="match status" value="1"/>
</dbReference>
<keyword evidence="5 6" id="KW-0472">Membrane</keyword>
<keyword evidence="8" id="KW-1185">Reference proteome</keyword>
<feature type="transmembrane region" description="Helical" evidence="6">
    <location>
        <begin position="184"/>
        <end position="201"/>
    </location>
</feature>
<evidence type="ECO:0000256" key="4">
    <source>
        <dbReference type="ARBA" id="ARBA00022989"/>
    </source>
</evidence>
<evidence type="ECO:0000256" key="3">
    <source>
        <dbReference type="ARBA" id="ARBA00022692"/>
    </source>
</evidence>
<feature type="transmembrane region" description="Helical" evidence="6">
    <location>
        <begin position="40"/>
        <end position="62"/>
    </location>
</feature>
<dbReference type="InterPro" id="IPR001123">
    <property type="entry name" value="LeuE-type"/>
</dbReference>
<dbReference type="RefSeq" id="WP_093289413.1">
    <property type="nucleotide sequence ID" value="NZ_FOFS01000018.1"/>
</dbReference>
<keyword evidence="3 6" id="KW-0812">Transmembrane</keyword>
<protein>
    <submittedName>
        <fullName evidence="7">L-lysine exporter family protein LysE/ArgO</fullName>
    </submittedName>
</protein>
<organism evidence="7 8">
    <name type="scientific">Solimonas aquatica</name>
    <dbReference type="NCBI Taxonomy" id="489703"/>
    <lineage>
        <taxon>Bacteria</taxon>
        <taxon>Pseudomonadati</taxon>
        <taxon>Pseudomonadota</taxon>
        <taxon>Gammaproteobacteria</taxon>
        <taxon>Nevskiales</taxon>
        <taxon>Nevskiaceae</taxon>
        <taxon>Solimonas</taxon>
    </lineage>
</organism>
<feature type="transmembrane region" description="Helical" evidence="6">
    <location>
        <begin position="6"/>
        <end position="28"/>
    </location>
</feature>
<evidence type="ECO:0000313" key="8">
    <source>
        <dbReference type="Proteomes" id="UP000199233"/>
    </source>
</evidence>
<name>A0A1H9M0A1_9GAMM</name>
<sequence>MPPLLSAYLQGFALSGGLIVAIGAQNAFVLRQGLRREHVLLIATLCFVSDALLIALGCAGFGSLVQSLPRLVTAVRYIGAAFLIVYGLRSARAALRPGALEAQSGGGLSRRQALLTVLALTWLNPHVYLDTVLLVGGLAGRYPAEPRAAFALGAASVSALWFYGLGFGAAYLAPLFRKPATWRALDMLIALTMFAIALSLLRGA</sequence>
<dbReference type="GO" id="GO:0005886">
    <property type="term" value="C:plasma membrane"/>
    <property type="evidence" value="ECO:0007669"/>
    <property type="project" value="UniProtKB-SubCell"/>
</dbReference>
<dbReference type="AlphaFoldDB" id="A0A1H9M0A1"/>
<evidence type="ECO:0000256" key="2">
    <source>
        <dbReference type="ARBA" id="ARBA00022475"/>
    </source>
</evidence>
<reference evidence="8" key="1">
    <citation type="submission" date="2016-10" db="EMBL/GenBank/DDBJ databases">
        <authorList>
            <person name="Varghese N."/>
            <person name="Submissions S."/>
        </authorList>
    </citation>
    <scope>NUCLEOTIDE SEQUENCE [LARGE SCALE GENOMIC DNA]</scope>
    <source>
        <strain evidence="8">DSM 25927</strain>
    </source>
</reference>
<feature type="transmembrane region" description="Helical" evidence="6">
    <location>
        <begin position="74"/>
        <end position="91"/>
    </location>
</feature>
<evidence type="ECO:0000256" key="5">
    <source>
        <dbReference type="ARBA" id="ARBA00023136"/>
    </source>
</evidence>
<dbReference type="Proteomes" id="UP000199233">
    <property type="component" value="Unassembled WGS sequence"/>
</dbReference>
<proteinExistence type="predicted"/>
<dbReference type="PANTHER" id="PTHR30086">
    <property type="entry name" value="ARGININE EXPORTER PROTEIN ARGO"/>
    <property type="match status" value="1"/>
</dbReference>
<dbReference type="Pfam" id="PF01810">
    <property type="entry name" value="LysE"/>
    <property type="match status" value="1"/>
</dbReference>
<gene>
    <name evidence="7" type="ORF">SAMN04488038_11817</name>
</gene>
<keyword evidence="4 6" id="KW-1133">Transmembrane helix</keyword>
<accession>A0A1H9M0A1</accession>
<dbReference type="EMBL" id="FOFS01000018">
    <property type="protein sequence ID" value="SER17009.1"/>
    <property type="molecule type" value="Genomic_DNA"/>
</dbReference>
<evidence type="ECO:0000256" key="1">
    <source>
        <dbReference type="ARBA" id="ARBA00004651"/>
    </source>
</evidence>
<feature type="transmembrane region" description="Helical" evidence="6">
    <location>
        <begin position="149"/>
        <end position="172"/>
    </location>
</feature>
<keyword evidence="2" id="KW-1003">Cell membrane</keyword>
<comment type="subcellular location">
    <subcellularLocation>
        <location evidence="1">Cell membrane</location>
        <topology evidence="1">Multi-pass membrane protein</topology>
    </subcellularLocation>
</comment>
<evidence type="ECO:0000313" key="7">
    <source>
        <dbReference type="EMBL" id="SER17009.1"/>
    </source>
</evidence>
<dbReference type="OrthoDB" id="5638726at2"/>
<dbReference type="GO" id="GO:0015171">
    <property type="term" value="F:amino acid transmembrane transporter activity"/>
    <property type="evidence" value="ECO:0007669"/>
    <property type="project" value="TreeGrafter"/>
</dbReference>